<dbReference type="PANTHER" id="PTHR12223:SF28">
    <property type="entry name" value="LECTIN, MANNOSE BINDING 1 LIKE"/>
    <property type="match status" value="1"/>
</dbReference>
<dbReference type="GO" id="GO:0006888">
    <property type="term" value="P:endoplasmic reticulum to Golgi vesicle-mediated transport"/>
    <property type="evidence" value="ECO:0007669"/>
    <property type="project" value="TreeGrafter"/>
</dbReference>
<evidence type="ECO:0000256" key="2">
    <source>
        <dbReference type="SAM" id="SignalP"/>
    </source>
</evidence>
<feature type="signal peptide" evidence="2">
    <location>
        <begin position="1"/>
        <end position="21"/>
    </location>
</feature>
<dbReference type="GO" id="GO:0005537">
    <property type="term" value="F:D-mannose binding"/>
    <property type="evidence" value="ECO:0007669"/>
    <property type="project" value="TreeGrafter"/>
</dbReference>
<accession>A0A0D6EHT9</accession>
<feature type="non-terminal residue" evidence="3">
    <location>
        <position position="1"/>
    </location>
</feature>
<dbReference type="SUPFAM" id="SSF49899">
    <property type="entry name" value="Concanavalin A-like lectins/glucanases"/>
    <property type="match status" value="1"/>
</dbReference>
<feature type="region of interest" description="Disordered" evidence="1">
    <location>
        <begin position="315"/>
        <end position="338"/>
    </location>
</feature>
<dbReference type="GO" id="GO:0030134">
    <property type="term" value="C:COPII-coated ER to Golgi transport vesicle"/>
    <property type="evidence" value="ECO:0007669"/>
    <property type="project" value="TreeGrafter"/>
</dbReference>
<dbReference type="GO" id="GO:0000139">
    <property type="term" value="C:Golgi membrane"/>
    <property type="evidence" value="ECO:0007669"/>
    <property type="project" value="TreeGrafter"/>
</dbReference>
<evidence type="ECO:0000256" key="1">
    <source>
        <dbReference type="SAM" id="MobiDB-lite"/>
    </source>
</evidence>
<dbReference type="Proteomes" id="UP000243876">
    <property type="component" value="Unassembled WGS sequence"/>
</dbReference>
<organism evidence="3 4">
    <name type="scientific">Sporidiobolus salmonicolor</name>
    <name type="common">Yeast-like fungus</name>
    <name type="synonym">Sporobolomyces salmonicolor</name>
    <dbReference type="NCBI Taxonomy" id="5005"/>
    <lineage>
        <taxon>Eukaryota</taxon>
        <taxon>Fungi</taxon>
        <taxon>Dikarya</taxon>
        <taxon>Basidiomycota</taxon>
        <taxon>Pucciniomycotina</taxon>
        <taxon>Microbotryomycetes</taxon>
        <taxon>Sporidiobolales</taxon>
        <taxon>Sporidiobolaceae</taxon>
        <taxon>Sporobolomyces</taxon>
    </lineage>
</organism>
<dbReference type="AlphaFoldDB" id="A0A0D6EHT9"/>
<dbReference type="PANTHER" id="PTHR12223">
    <property type="entry name" value="VESICULAR MANNOSE-BINDING LECTIN"/>
    <property type="match status" value="1"/>
</dbReference>
<evidence type="ECO:0000313" key="3">
    <source>
        <dbReference type="EMBL" id="CEQ39471.1"/>
    </source>
</evidence>
<reference evidence="4" key="1">
    <citation type="submission" date="2015-02" db="EMBL/GenBank/DDBJ databases">
        <authorList>
            <person name="Gon?alves P."/>
        </authorList>
    </citation>
    <scope>NUCLEOTIDE SEQUENCE [LARGE SCALE GENOMIC DNA]</scope>
</reference>
<dbReference type="InterPro" id="IPR051136">
    <property type="entry name" value="Intracellular_Lectin-GPT"/>
</dbReference>
<protein>
    <submittedName>
        <fullName evidence="3">SPOSA6832_01012-mRNA-1:cds</fullName>
    </submittedName>
</protein>
<keyword evidence="4" id="KW-1185">Reference proteome</keyword>
<dbReference type="Gene3D" id="2.60.120.200">
    <property type="match status" value="1"/>
</dbReference>
<name>A0A0D6EHT9_SPOSA</name>
<keyword evidence="2" id="KW-0732">Signal</keyword>
<dbReference type="OrthoDB" id="10265193at2759"/>
<dbReference type="GO" id="GO:0005789">
    <property type="term" value="C:endoplasmic reticulum membrane"/>
    <property type="evidence" value="ECO:0007669"/>
    <property type="project" value="TreeGrafter"/>
</dbReference>
<dbReference type="InterPro" id="IPR013320">
    <property type="entry name" value="ConA-like_dom_sf"/>
</dbReference>
<dbReference type="EMBL" id="CENE01000003">
    <property type="protein sequence ID" value="CEQ39471.1"/>
    <property type="molecule type" value="Genomic_DNA"/>
</dbReference>
<sequence length="526" mass="56200">MLQLALSAGLLSAALASAATADTWTPPANLHYSKEGSFRGLTPDGKVSGFDVSGHAVALPGVHDFLRLVPEPIKSKDWVAEVAFRLHGPPTAGVTEMSEDGKVRKLHKGGRGLAFWYTKDGLPGPVTISNSKTKLSPPPPSLHEMDSKSDSSVSLFGSRTSFDGLGVIFDTSPNAPLWKRSDKRNTAGDQPWGVGTSGVVSGIMDDGNGAWLDRDDRVMKSEEEASYLEKAIGECEAAFRNAQGLLWARISHVSNTIRVDLGRDYAHNCFTLDGVSLSPGSYVGVSGLASGNTEPDTIDVYAMDVFEVLEEGDPAAVAGTDEPPEQVQSEPLEGTSDDAIPTLTHEIFLSQARMMEAIDALARKVESLSHLVSQSARSGGSAPAPPPVAGAPIIPEERVAAIERHLQDLVFMASTNADANKRGDETESLTHLLQLQDRLMVELKAFGRKLDTSSGASSASLSTLSSRSAESLQILKQAAADLEKAASTPWAKWLWALGGIVFGSLVMQWRQGRRDSDPWSTSRKMI</sequence>
<evidence type="ECO:0000313" key="4">
    <source>
        <dbReference type="Proteomes" id="UP000243876"/>
    </source>
</evidence>
<feature type="chain" id="PRO_5002303255" evidence="2">
    <location>
        <begin position="22"/>
        <end position="526"/>
    </location>
</feature>
<dbReference type="GO" id="GO:0005793">
    <property type="term" value="C:endoplasmic reticulum-Golgi intermediate compartment"/>
    <property type="evidence" value="ECO:0007669"/>
    <property type="project" value="TreeGrafter"/>
</dbReference>
<gene>
    <name evidence="3" type="primary">SPOSA6832_01012</name>
</gene>
<feature type="region of interest" description="Disordered" evidence="1">
    <location>
        <begin position="127"/>
        <end position="150"/>
    </location>
</feature>
<proteinExistence type="predicted"/>